<gene>
    <name evidence="2" type="ORF">AWH49_17330</name>
</gene>
<feature type="transmembrane region" description="Helical" evidence="1">
    <location>
        <begin position="88"/>
        <end position="113"/>
    </location>
</feature>
<sequence>MMNNIKAVIHYEWTGTKKAASVFWIILGSTVLLSIISAYSFTDGEVYMGGTSIALFAYLTITGFIAVKDSMSYCIQRGATRNQFLAGIGLSFLVTSIIMAVIHTILVELAILVTKDFLNLKTVHFFRLSDLLSTSPSFLSATVVDMLLSFFCLATAFLIGAIFFRFGKTIGLSFLAFSGLILMNASIQTKIGSFLFGDSSNAILMDFVILFFLGVICFFITWLIIRKTSIHPSIQ</sequence>
<evidence type="ECO:0000313" key="2">
    <source>
        <dbReference type="EMBL" id="OAH60229.1"/>
    </source>
</evidence>
<name>A0A177L3G8_9BACI</name>
<comment type="caution">
    <text evidence="2">The sequence shown here is derived from an EMBL/GenBank/DDBJ whole genome shotgun (WGS) entry which is preliminary data.</text>
</comment>
<protein>
    <submittedName>
        <fullName evidence="2">Uncharacterized protein</fullName>
    </submittedName>
</protein>
<accession>A0A177L3G8</accession>
<organism evidence="2 3">
    <name type="scientific">Domibacillus aminovorans</name>
    <dbReference type="NCBI Taxonomy" id="29332"/>
    <lineage>
        <taxon>Bacteria</taxon>
        <taxon>Bacillati</taxon>
        <taxon>Bacillota</taxon>
        <taxon>Bacilli</taxon>
        <taxon>Bacillales</taxon>
        <taxon>Bacillaceae</taxon>
        <taxon>Domibacillus</taxon>
    </lineage>
</organism>
<keyword evidence="1" id="KW-0472">Membrane</keyword>
<evidence type="ECO:0000256" key="1">
    <source>
        <dbReference type="SAM" id="Phobius"/>
    </source>
</evidence>
<feature type="transmembrane region" description="Helical" evidence="1">
    <location>
        <begin position="170"/>
        <end position="187"/>
    </location>
</feature>
<feature type="transmembrane region" description="Helical" evidence="1">
    <location>
        <begin position="47"/>
        <end position="67"/>
    </location>
</feature>
<reference evidence="2 3" key="1">
    <citation type="submission" date="2016-01" db="EMBL/GenBank/DDBJ databases">
        <title>Investigation of taxonomic status of Bacillus aminovorans.</title>
        <authorList>
            <person name="Verma A."/>
            <person name="Pal Y."/>
            <person name="Krishnamurthi S."/>
        </authorList>
    </citation>
    <scope>NUCLEOTIDE SEQUENCE [LARGE SCALE GENOMIC DNA]</scope>
    <source>
        <strain evidence="2 3">DSM 1314</strain>
    </source>
</reference>
<keyword evidence="1" id="KW-0812">Transmembrane</keyword>
<dbReference type="STRING" id="29332.AWH48_12360"/>
<feature type="transmembrane region" description="Helical" evidence="1">
    <location>
        <begin position="138"/>
        <end position="163"/>
    </location>
</feature>
<dbReference type="Proteomes" id="UP000076935">
    <property type="component" value="Unassembled WGS sequence"/>
</dbReference>
<proteinExistence type="predicted"/>
<evidence type="ECO:0000313" key="3">
    <source>
        <dbReference type="Proteomes" id="UP000076935"/>
    </source>
</evidence>
<dbReference type="AlphaFoldDB" id="A0A177L3G8"/>
<feature type="transmembrane region" description="Helical" evidence="1">
    <location>
        <begin position="207"/>
        <end position="225"/>
    </location>
</feature>
<dbReference type="EMBL" id="LQWY01000044">
    <property type="protein sequence ID" value="OAH60229.1"/>
    <property type="molecule type" value="Genomic_DNA"/>
</dbReference>
<feature type="transmembrane region" description="Helical" evidence="1">
    <location>
        <begin position="21"/>
        <end position="41"/>
    </location>
</feature>
<keyword evidence="1" id="KW-1133">Transmembrane helix</keyword>
<keyword evidence="3" id="KW-1185">Reference proteome</keyword>